<evidence type="ECO:0000256" key="5">
    <source>
        <dbReference type="ARBA" id="ARBA00024416"/>
    </source>
</evidence>
<accession>A0ABT1XGL1</accession>
<keyword evidence="1" id="KW-0328">Glycosyltransferase</keyword>
<reference evidence="8" key="1">
    <citation type="submission" date="2022-07" db="EMBL/GenBank/DDBJ databases">
        <authorList>
            <person name="Xamxidin M."/>
        </authorList>
    </citation>
    <scope>NUCLEOTIDE SEQUENCE</scope>
    <source>
        <strain evidence="8">YS8-69</strain>
    </source>
</reference>
<evidence type="ECO:0000256" key="4">
    <source>
        <dbReference type="ARBA" id="ARBA00024346"/>
    </source>
</evidence>
<comment type="function">
    <text evidence="3">Protein-arginine rhamnosyltransferase that catalyzes the transfer of a single rhamnose to elongation factor P (EF-P) on 'Lys-32', a modification required for EF-P-dependent rescue of polyproline stalled ribosomes.</text>
</comment>
<keyword evidence="8" id="KW-0648">Protein biosynthesis</keyword>
<evidence type="ECO:0000256" key="7">
    <source>
        <dbReference type="ARBA" id="ARBA00048472"/>
    </source>
</evidence>
<dbReference type="GO" id="GO:0003746">
    <property type="term" value="F:translation elongation factor activity"/>
    <property type="evidence" value="ECO:0007669"/>
    <property type="project" value="UniProtKB-KW"/>
</dbReference>
<protein>
    <recommendedName>
        <fullName evidence="5">Protein-arginine rhamnosyltransferase</fullName>
    </recommendedName>
    <alternativeName>
        <fullName evidence="6">EF-P arginine rhamnosyltransferase</fullName>
    </alternativeName>
</protein>
<dbReference type="InterPro" id="IPR016633">
    <property type="entry name" value="EarP"/>
</dbReference>
<keyword evidence="8" id="KW-0251">Elongation factor</keyword>
<gene>
    <name evidence="8" type="ORF">NSP04_07110</name>
</gene>
<sequence length="357" mass="40163">MQIGIVCKVIDNYGDAGFSLRLAKALAIKGHSVSLFHDNLPTFEALYPANDVSGLQLIDASRAEFNADAYRLLDLVIEPFGTSSEQTEYRFDLAIKESCPATPWLLVDYLSSEEWVESFHLSQSVDPNTGRITSYFYPGFTDKTGGLIHCDYPQYLRQAKNTAIQNTLKVFVFAYPNAPLLELLQACEELNEQGLAQIEIGVAGKLPRNSKFEYATALPFCPQSQFDGLLAGHDVLFVRGEDSFVRAQLAGKPFVWQIYPTQDLAHAKKLADFFKRYSTGLSAPCSSALWNCWASWNRLEECAGFIESWQGLQVHWTELQAHANRWRNELFAGPELVKEILTWRSGQTPTLMEKPDL</sequence>
<evidence type="ECO:0000256" key="3">
    <source>
        <dbReference type="ARBA" id="ARBA00024303"/>
    </source>
</evidence>
<evidence type="ECO:0000256" key="1">
    <source>
        <dbReference type="ARBA" id="ARBA00022676"/>
    </source>
</evidence>
<evidence type="ECO:0000313" key="9">
    <source>
        <dbReference type="Proteomes" id="UP001165267"/>
    </source>
</evidence>
<dbReference type="Proteomes" id="UP001165267">
    <property type="component" value="Unassembled WGS sequence"/>
</dbReference>
<comment type="similarity">
    <text evidence="4">Belongs to the glycosyltransferase 104 family.</text>
</comment>
<evidence type="ECO:0000256" key="2">
    <source>
        <dbReference type="ARBA" id="ARBA00022679"/>
    </source>
</evidence>
<proteinExistence type="inferred from homology"/>
<comment type="caution">
    <text evidence="8">The sequence shown here is derived from an EMBL/GenBank/DDBJ whole genome shotgun (WGS) entry which is preliminary data.</text>
</comment>
<evidence type="ECO:0000256" key="6">
    <source>
        <dbReference type="ARBA" id="ARBA00030025"/>
    </source>
</evidence>
<organism evidence="8 9">
    <name type="scientific">Limnobacter parvus</name>
    <dbReference type="NCBI Taxonomy" id="2939690"/>
    <lineage>
        <taxon>Bacteria</taxon>
        <taxon>Pseudomonadati</taxon>
        <taxon>Pseudomonadota</taxon>
        <taxon>Betaproteobacteria</taxon>
        <taxon>Burkholderiales</taxon>
        <taxon>Burkholderiaceae</taxon>
        <taxon>Limnobacter</taxon>
    </lineage>
</organism>
<keyword evidence="2" id="KW-0808">Transferase</keyword>
<keyword evidence="9" id="KW-1185">Reference proteome</keyword>
<dbReference type="Pfam" id="PF10093">
    <property type="entry name" value="EarP"/>
    <property type="match status" value="1"/>
</dbReference>
<dbReference type="RefSeq" id="WP_257511646.1">
    <property type="nucleotide sequence ID" value="NZ_JANKHG010000016.1"/>
</dbReference>
<comment type="catalytic activity">
    <reaction evidence="7">
        <text>dTDP-beta-L-rhamnose + L-arginyl-[protein] = N(omega)-(alpha-L-rhamnosyl)-L-arginyl-[protein] + dTDP + H(+)</text>
        <dbReference type="Rhea" id="RHEA:66692"/>
        <dbReference type="Rhea" id="RHEA-COMP:10532"/>
        <dbReference type="Rhea" id="RHEA-COMP:17096"/>
        <dbReference type="ChEBI" id="CHEBI:15378"/>
        <dbReference type="ChEBI" id="CHEBI:29965"/>
        <dbReference type="ChEBI" id="CHEBI:57510"/>
        <dbReference type="ChEBI" id="CHEBI:58369"/>
        <dbReference type="ChEBI" id="CHEBI:167445"/>
    </reaction>
    <physiologicalReaction direction="left-to-right" evidence="7">
        <dbReference type="Rhea" id="RHEA:66693"/>
    </physiologicalReaction>
</comment>
<evidence type="ECO:0000313" key="8">
    <source>
        <dbReference type="EMBL" id="MCR2746412.1"/>
    </source>
</evidence>
<dbReference type="EMBL" id="JANKHG010000016">
    <property type="protein sequence ID" value="MCR2746412.1"/>
    <property type="molecule type" value="Genomic_DNA"/>
</dbReference>
<name>A0ABT1XGL1_9BURK</name>